<gene>
    <name evidence="6" type="ORF">SR41_04580</name>
</gene>
<evidence type="ECO:0000313" key="6">
    <source>
        <dbReference type="EMBL" id="KIU29289.1"/>
    </source>
</evidence>
<accession>A0A0D1KY98</accession>
<dbReference type="PROSITE" id="PS51898">
    <property type="entry name" value="TYR_RECOMBINASE"/>
    <property type="match status" value="1"/>
</dbReference>
<evidence type="ECO:0000259" key="5">
    <source>
        <dbReference type="PROSITE" id="PS51898"/>
    </source>
</evidence>
<protein>
    <recommendedName>
        <fullName evidence="5">Tyr recombinase domain-containing protein</fullName>
    </recommendedName>
</protein>
<dbReference type="Gene3D" id="1.10.443.10">
    <property type="entry name" value="Intergrase catalytic core"/>
    <property type="match status" value="1"/>
</dbReference>
<dbReference type="AlphaFoldDB" id="A0A0D1KY98"/>
<evidence type="ECO:0000256" key="3">
    <source>
        <dbReference type="ARBA" id="ARBA00023125"/>
    </source>
</evidence>
<dbReference type="InterPro" id="IPR011010">
    <property type="entry name" value="DNA_brk_join_enz"/>
</dbReference>
<proteinExistence type="inferred from homology"/>
<keyword evidence="3" id="KW-0238">DNA-binding</keyword>
<dbReference type="CDD" id="cd00796">
    <property type="entry name" value="INT_Rci_Hp1_C"/>
    <property type="match status" value="1"/>
</dbReference>
<dbReference type="PANTHER" id="PTHR30349">
    <property type="entry name" value="PHAGE INTEGRASE-RELATED"/>
    <property type="match status" value="1"/>
</dbReference>
<dbReference type="Pfam" id="PF00589">
    <property type="entry name" value="Phage_integrase"/>
    <property type="match status" value="1"/>
</dbReference>
<dbReference type="InterPro" id="IPR002104">
    <property type="entry name" value="Integrase_catalytic"/>
</dbReference>
<name>A0A0D1KY98_9SPHN</name>
<sequence length="344" mass="39602">MAIYPDKKDGKLTGKFRVELQNKKERFRKRCETLQEAQQVEASVKAAWAAGEAHTGVLAPVSAPEALHTIETVTQEVRGQLWRGQTGEVSAWAHMREVGLIVGNNVSLDKIDTLTIDRIARELTKRGKKDTTVNRYLSHFRTFLVYARDRKWMDRTRFAEITWAWRKEVPGRIRWITRKEEAQMRTYLLGKGQQDMWSFIKVAIETGCRRSELLTAKLDQINGTRLHLWKTKTDLARTIPMSEETTKLLTGLIERDAMPSKRGLRSWWDRMKDEMGLSADEDFVFHTCRHTCATRLLDAGVDILVIKEWLGHTRIETTQRYTHVKPKNLEAALAAVGEMALRAA</sequence>
<dbReference type="GO" id="GO:0003677">
    <property type="term" value="F:DNA binding"/>
    <property type="evidence" value="ECO:0007669"/>
    <property type="project" value="UniProtKB-KW"/>
</dbReference>
<dbReference type="Proteomes" id="UP000033203">
    <property type="component" value="Unassembled WGS sequence"/>
</dbReference>
<comment type="caution">
    <text evidence="6">The sequence shown here is derived from an EMBL/GenBank/DDBJ whole genome shotgun (WGS) entry which is preliminary data.</text>
</comment>
<dbReference type="PATRIC" id="fig|1549858.7.peg.84"/>
<reference evidence="6 7" key="1">
    <citation type="submission" date="2015-01" db="EMBL/GenBank/DDBJ databases">
        <title>Genome of Sphingomonas taxi strain 30a.</title>
        <authorList>
            <person name="Eevers N."/>
            <person name="Van Hamme J."/>
            <person name="Bottos E."/>
            <person name="Weyens N."/>
            <person name="Vangronsveld J."/>
        </authorList>
    </citation>
    <scope>NUCLEOTIDE SEQUENCE [LARGE SCALE GENOMIC DNA]</scope>
    <source>
        <strain evidence="6 7">30a</strain>
    </source>
</reference>
<keyword evidence="4" id="KW-0233">DNA recombination</keyword>
<dbReference type="PANTHER" id="PTHR30349:SF64">
    <property type="entry name" value="PROPHAGE INTEGRASE INTD-RELATED"/>
    <property type="match status" value="1"/>
</dbReference>
<dbReference type="SUPFAM" id="SSF56349">
    <property type="entry name" value="DNA breaking-rejoining enzymes"/>
    <property type="match status" value="1"/>
</dbReference>
<evidence type="ECO:0000256" key="2">
    <source>
        <dbReference type="ARBA" id="ARBA00022908"/>
    </source>
</evidence>
<evidence type="ECO:0000256" key="1">
    <source>
        <dbReference type="ARBA" id="ARBA00008857"/>
    </source>
</evidence>
<dbReference type="GO" id="GO:0006310">
    <property type="term" value="P:DNA recombination"/>
    <property type="evidence" value="ECO:0007669"/>
    <property type="project" value="UniProtKB-KW"/>
</dbReference>
<dbReference type="EMBL" id="JXTP01000018">
    <property type="protein sequence ID" value="KIU29289.1"/>
    <property type="molecule type" value="Genomic_DNA"/>
</dbReference>
<dbReference type="Gene3D" id="1.10.150.130">
    <property type="match status" value="1"/>
</dbReference>
<evidence type="ECO:0000256" key="4">
    <source>
        <dbReference type="ARBA" id="ARBA00023172"/>
    </source>
</evidence>
<dbReference type="InterPro" id="IPR010998">
    <property type="entry name" value="Integrase_recombinase_N"/>
</dbReference>
<comment type="similarity">
    <text evidence="1">Belongs to the 'phage' integrase family.</text>
</comment>
<dbReference type="InterPro" id="IPR050090">
    <property type="entry name" value="Tyrosine_recombinase_XerCD"/>
</dbReference>
<feature type="domain" description="Tyr recombinase" evidence="5">
    <location>
        <begin position="171"/>
        <end position="334"/>
    </location>
</feature>
<keyword evidence="2" id="KW-0229">DNA integration</keyword>
<dbReference type="InterPro" id="IPR013762">
    <property type="entry name" value="Integrase-like_cat_sf"/>
</dbReference>
<organism evidence="6 7">
    <name type="scientific">Sphingomonas melonis</name>
    <dbReference type="NCBI Taxonomy" id="152682"/>
    <lineage>
        <taxon>Bacteria</taxon>
        <taxon>Pseudomonadati</taxon>
        <taxon>Pseudomonadota</taxon>
        <taxon>Alphaproteobacteria</taxon>
        <taxon>Sphingomonadales</taxon>
        <taxon>Sphingomonadaceae</taxon>
        <taxon>Sphingomonas</taxon>
    </lineage>
</organism>
<dbReference type="GO" id="GO:0015074">
    <property type="term" value="P:DNA integration"/>
    <property type="evidence" value="ECO:0007669"/>
    <property type="project" value="UniProtKB-KW"/>
</dbReference>
<evidence type="ECO:0000313" key="7">
    <source>
        <dbReference type="Proteomes" id="UP000033203"/>
    </source>
</evidence>